<dbReference type="OrthoDB" id="9801656at2"/>
<dbReference type="EMBL" id="FQXG01000001">
    <property type="protein sequence ID" value="SHG93389.1"/>
    <property type="molecule type" value="Genomic_DNA"/>
</dbReference>
<evidence type="ECO:0000259" key="1">
    <source>
        <dbReference type="PROSITE" id="PS51186"/>
    </source>
</evidence>
<dbReference type="RefSeq" id="WP_067658392.1">
    <property type="nucleotide sequence ID" value="NZ_FQXG01000001.1"/>
</dbReference>
<dbReference type="InterPro" id="IPR051531">
    <property type="entry name" value="N-acetyltransferase"/>
</dbReference>
<dbReference type="Proteomes" id="UP000184268">
    <property type="component" value="Unassembled WGS sequence"/>
</dbReference>
<keyword evidence="2" id="KW-0808">Transferase</keyword>
<dbReference type="AlphaFoldDB" id="A0A1M5NW37"/>
<dbReference type="SUPFAM" id="SSF55729">
    <property type="entry name" value="Acyl-CoA N-acyltransferases (Nat)"/>
    <property type="match status" value="1"/>
</dbReference>
<keyword evidence="3" id="KW-1185">Reference proteome</keyword>
<proteinExistence type="predicted"/>
<evidence type="ECO:0000313" key="2">
    <source>
        <dbReference type="EMBL" id="SHG93389.1"/>
    </source>
</evidence>
<dbReference type="STRING" id="299255.SAMN02745129_1189"/>
<dbReference type="PROSITE" id="PS51186">
    <property type="entry name" value="GNAT"/>
    <property type="match status" value="1"/>
</dbReference>
<reference evidence="2 3" key="1">
    <citation type="submission" date="2016-11" db="EMBL/GenBank/DDBJ databases">
        <authorList>
            <person name="Jaros S."/>
            <person name="Januszkiewicz K."/>
            <person name="Wedrychowicz H."/>
        </authorList>
    </citation>
    <scope>NUCLEOTIDE SEQUENCE [LARGE SCALE GENOMIC DNA]</scope>
    <source>
        <strain evidence="2 3">DSM 16917</strain>
    </source>
</reference>
<protein>
    <submittedName>
        <fullName evidence="2">Protein N-acetyltransferase, RimJ/RimL family</fullName>
    </submittedName>
</protein>
<organism evidence="2 3">
    <name type="scientific">Ferrimonas marina</name>
    <dbReference type="NCBI Taxonomy" id="299255"/>
    <lineage>
        <taxon>Bacteria</taxon>
        <taxon>Pseudomonadati</taxon>
        <taxon>Pseudomonadota</taxon>
        <taxon>Gammaproteobacteria</taxon>
        <taxon>Alteromonadales</taxon>
        <taxon>Ferrimonadaceae</taxon>
        <taxon>Ferrimonas</taxon>
    </lineage>
</organism>
<feature type="domain" description="N-acetyltransferase" evidence="1">
    <location>
        <begin position="8"/>
        <end position="162"/>
    </location>
</feature>
<evidence type="ECO:0000313" key="3">
    <source>
        <dbReference type="Proteomes" id="UP000184268"/>
    </source>
</evidence>
<name>A0A1M5NW37_9GAMM</name>
<dbReference type="PANTHER" id="PTHR43792">
    <property type="entry name" value="GNAT FAMILY, PUTATIVE (AFU_ORTHOLOGUE AFUA_3G00765)-RELATED-RELATED"/>
    <property type="match status" value="1"/>
</dbReference>
<dbReference type="InterPro" id="IPR016181">
    <property type="entry name" value="Acyl_CoA_acyltransferase"/>
</dbReference>
<gene>
    <name evidence="2" type="ORF">SAMN02745129_1189</name>
</gene>
<dbReference type="PANTHER" id="PTHR43792:SF1">
    <property type="entry name" value="N-ACETYLTRANSFERASE DOMAIN-CONTAINING PROTEIN"/>
    <property type="match status" value="1"/>
</dbReference>
<dbReference type="Pfam" id="PF13302">
    <property type="entry name" value="Acetyltransf_3"/>
    <property type="match status" value="1"/>
</dbReference>
<dbReference type="Gene3D" id="3.40.630.30">
    <property type="match status" value="1"/>
</dbReference>
<dbReference type="GO" id="GO:0016747">
    <property type="term" value="F:acyltransferase activity, transferring groups other than amino-acyl groups"/>
    <property type="evidence" value="ECO:0007669"/>
    <property type="project" value="InterPro"/>
</dbReference>
<accession>A0A1M5NW37</accession>
<sequence>MELETERLRLRQWQHTDFEAYAALCADPEVMRYLGGDVMSREDAWRHLAMIAGHWSLLGFGHWAVEHKASGHCIGRVGFLQPQGWPGFELGWTIAPAYQRQGLAFEAASAALKWGFGHTDRQQIISIIHPDNRASKALAMKLGEHYLRKDVVRGISVEIYGIDRDQYLAQRHSPAER</sequence>
<dbReference type="InterPro" id="IPR000182">
    <property type="entry name" value="GNAT_dom"/>
</dbReference>